<proteinExistence type="predicted"/>
<dbReference type="PANTHER" id="PTHR37841">
    <property type="entry name" value="GLR2918 PROTEIN"/>
    <property type="match status" value="1"/>
</dbReference>
<dbReference type="EMBL" id="UOFI01000050">
    <property type="protein sequence ID" value="VAW63891.1"/>
    <property type="molecule type" value="Genomic_DNA"/>
</dbReference>
<reference evidence="1" key="1">
    <citation type="submission" date="2018-06" db="EMBL/GenBank/DDBJ databases">
        <authorList>
            <person name="Zhirakovskaya E."/>
        </authorList>
    </citation>
    <scope>NUCLEOTIDE SEQUENCE</scope>
</reference>
<protein>
    <recommendedName>
        <fullName evidence="2">WG repeat-containing protein</fullName>
    </recommendedName>
</protein>
<dbReference type="InterPro" id="IPR032774">
    <property type="entry name" value="WG_beta_rep"/>
</dbReference>
<evidence type="ECO:0008006" key="2">
    <source>
        <dbReference type="Google" id="ProtNLM"/>
    </source>
</evidence>
<accession>A0A3B0X808</accession>
<gene>
    <name evidence="1" type="ORF">MNBD_GAMMA09-1139</name>
</gene>
<dbReference type="PANTHER" id="PTHR37841:SF1">
    <property type="entry name" value="DUF3298 DOMAIN-CONTAINING PROTEIN"/>
    <property type="match status" value="1"/>
</dbReference>
<organism evidence="1">
    <name type="scientific">hydrothermal vent metagenome</name>
    <dbReference type="NCBI Taxonomy" id="652676"/>
    <lineage>
        <taxon>unclassified sequences</taxon>
        <taxon>metagenomes</taxon>
        <taxon>ecological metagenomes</taxon>
    </lineage>
</organism>
<dbReference type="AlphaFoldDB" id="A0A3B0X808"/>
<evidence type="ECO:0000313" key="1">
    <source>
        <dbReference type="EMBL" id="VAW63891.1"/>
    </source>
</evidence>
<name>A0A3B0X808_9ZZZZ</name>
<dbReference type="Pfam" id="PF14903">
    <property type="entry name" value="WG_beta_rep"/>
    <property type="match status" value="2"/>
</dbReference>
<sequence length="157" mass="17446">MNSEPLTEPTYDAAHPLSEGRALVCCEDKWGYIDNNGTEVITCQHVPIWTDTCFAGICFSMAGNEGNMKHYFIDKITRRAFERSPPLLTQFSAGRAGIYDLETDTMGYINTDGDRVIEPKFKESSRFPENNAAITSLSKRLCSDINTTGTSLFLALS</sequence>